<evidence type="ECO:0000256" key="1">
    <source>
        <dbReference type="SAM" id="Coils"/>
    </source>
</evidence>
<dbReference type="PANTHER" id="PTHR28594">
    <property type="entry name" value="ATR-INTERACTING PROTEIN"/>
    <property type="match status" value="1"/>
</dbReference>
<organism evidence="3 4">
    <name type="scientific">Tilletiaria anomala (strain ATCC 24038 / CBS 436.72 / UBC 951)</name>
    <dbReference type="NCBI Taxonomy" id="1037660"/>
    <lineage>
        <taxon>Eukaryota</taxon>
        <taxon>Fungi</taxon>
        <taxon>Dikarya</taxon>
        <taxon>Basidiomycota</taxon>
        <taxon>Ustilaginomycotina</taxon>
        <taxon>Exobasidiomycetes</taxon>
        <taxon>Georgefischeriales</taxon>
        <taxon>Tilletiariaceae</taxon>
        <taxon>Tilletiaria</taxon>
    </lineage>
</organism>
<protein>
    <submittedName>
        <fullName evidence="3">Uncharacterized protein</fullName>
    </submittedName>
</protein>
<feature type="compositionally biased region" description="Polar residues" evidence="2">
    <location>
        <begin position="264"/>
        <end position="277"/>
    </location>
</feature>
<dbReference type="AlphaFoldDB" id="A0A066VSX4"/>
<dbReference type="InParanoid" id="A0A066VSX4"/>
<feature type="compositionally biased region" description="Basic and acidic residues" evidence="2">
    <location>
        <begin position="418"/>
        <end position="440"/>
    </location>
</feature>
<feature type="region of interest" description="Disordered" evidence="2">
    <location>
        <begin position="1"/>
        <end position="104"/>
    </location>
</feature>
<evidence type="ECO:0000313" key="4">
    <source>
        <dbReference type="Proteomes" id="UP000027361"/>
    </source>
</evidence>
<comment type="caution">
    <text evidence="3">The sequence shown here is derived from an EMBL/GenBank/DDBJ whole genome shotgun (WGS) entry which is preliminary data.</text>
</comment>
<gene>
    <name evidence="3" type="ORF">K437DRAFT_295546</name>
</gene>
<evidence type="ECO:0000313" key="3">
    <source>
        <dbReference type="EMBL" id="KDN41685.1"/>
    </source>
</evidence>
<dbReference type="GO" id="GO:0000077">
    <property type="term" value="P:DNA damage checkpoint signaling"/>
    <property type="evidence" value="ECO:0007669"/>
    <property type="project" value="InterPro"/>
</dbReference>
<dbReference type="OrthoDB" id="3366922at2759"/>
<feature type="compositionally biased region" description="Polar residues" evidence="2">
    <location>
        <begin position="232"/>
        <end position="243"/>
    </location>
</feature>
<feature type="compositionally biased region" description="Basic and acidic residues" evidence="2">
    <location>
        <begin position="448"/>
        <end position="469"/>
    </location>
</feature>
<accession>A0A066VSX4</accession>
<feature type="region of interest" description="Disordered" evidence="2">
    <location>
        <begin position="231"/>
        <end position="283"/>
    </location>
</feature>
<reference evidence="3 4" key="1">
    <citation type="submission" date="2014-05" db="EMBL/GenBank/DDBJ databases">
        <title>Draft genome sequence of a rare smut relative, Tilletiaria anomala UBC 951.</title>
        <authorList>
            <consortium name="DOE Joint Genome Institute"/>
            <person name="Toome M."/>
            <person name="Kuo A."/>
            <person name="Henrissat B."/>
            <person name="Lipzen A."/>
            <person name="Tritt A."/>
            <person name="Yoshinaga Y."/>
            <person name="Zane M."/>
            <person name="Barry K."/>
            <person name="Grigoriev I.V."/>
            <person name="Spatafora J.W."/>
            <person name="Aimea M.C."/>
        </authorList>
    </citation>
    <scope>NUCLEOTIDE SEQUENCE [LARGE SCALE GENOMIC DNA]</scope>
    <source>
        <strain evidence="3 4">UBC 951</strain>
    </source>
</reference>
<name>A0A066VSX4_TILAU</name>
<feature type="region of interest" description="Disordered" evidence="2">
    <location>
        <begin position="408"/>
        <end position="517"/>
    </location>
</feature>
<dbReference type="PANTHER" id="PTHR28594:SF1">
    <property type="entry name" value="ATR-INTERACTING PROTEIN"/>
    <property type="match status" value="1"/>
</dbReference>
<feature type="compositionally biased region" description="Polar residues" evidence="2">
    <location>
        <begin position="31"/>
        <end position="59"/>
    </location>
</feature>
<feature type="coiled-coil region" evidence="1">
    <location>
        <begin position="290"/>
        <end position="367"/>
    </location>
</feature>
<dbReference type="InterPro" id="IPR033349">
    <property type="entry name" value="ATRIP"/>
</dbReference>
<sequence length="1217" mass="135569">MLPTDDDFDDDDFEFDGEALESVMSMIENAHTATQQMTGAHNQKSPTRNGRSGISQGTSARPAGAFRNAPTTVEQADAILREPLAKRPRLYDPENSFEGNKNSTPAVLDSLKAAVKSTSQFGQRRPLLRKHPVHTPTDFDEIMPEISVREDGQYAIGGTAVQERQNLGVSARGVRQVSPAKPAGPQDQAIIVQNPGLAYRPGMPQLDVFEGDNDAMWKDGAALEQLEEEAISLSQQNQSRPNGTTGGSSIRRDASSASAPSPANCNSNQPKQVNNQSAAAARAAMDLNREASYRRRIEALQKQVETEKERIQKLEQKAKEESYKELGEVMILRQKTQKLETENSELRKRMVEKEDDYKRQMEEERQKSVQSMQQMRTVDAFARFERETSRWPNVTRADVGERHVLHGAAIGLVTPSRRNRDTGPGEGSTARDHSSPRVRTDDDDEMQLDSHSRRQRRRTGDVQPKELVKEFPGLDNSFAAEALEQKQCRSRKPASSSPSTPTKARSPTKALSQVESQKPCYAGDELPAMECTPRHHRKDAALPSMETARLRDPTRIHQWATSQVAAQHIGLVSFMLCHESLPHTRLADIPLTIYHTQADGLALASDPHQSFQDHCPYPKPPESALHSTLTRIVSARLPPGIDSVVLDYHANALDALMQRLMHSPAEVGGRFWQLRTREPYATVEEAESDFWALQNEVKAAAMTELTDALAVPLRQLLGIFVRLCMMDLFNDLLQLCADTCRVFPALTSSLMNQSIHIPHMPELSLLNIHRRRLDGTQALASLDTQARPRNPEATPTNVADIIFEAVKKTWRLPIRVSSPRAYAPGQQHAFCVQSTWSRQTGSTTHANHKDAVLKRCEEMRCLRAYQASEMQHRAEQAWSMGEDVEEEVYEAVLSFLCGMVCQLKTAMGHYTLETIASHPGLTTSFLRPERAAPNLIAALDLLFELSNVEHVWERVMGCQFDTQWQSGIRPALLNSQRPLLDILAKHLVDRRVDLETEDAHAVHVRVIKLLTLLALKHKDARIVIAKSKYLLAALVSCLSVDTTLLWNTRGICDQDAFQAVLLRLSMDLNLMTLLYNDDTEVDGDPVLHDLRTCLDHPHTQAALNGVTHSFIVSLSRIAFAEEPEWIHSLHSLESERRMEAMAEGASSLLELVLSPEELDDVWQLLAGEDEEGGEGVKGNGGQDADMGMTILNVVGKQGVARVRAGSLIDLTQDEETL</sequence>
<dbReference type="HOGENOM" id="CLU_007534_0_0_1"/>
<keyword evidence="1" id="KW-0175">Coiled coil</keyword>
<feature type="compositionally biased region" description="Low complexity" evidence="2">
    <location>
        <begin position="493"/>
        <end position="509"/>
    </location>
</feature>
<dbReference type="GeneID" id="25267267"/>
<dbReference type="Proteomes" id="UP000027361">
    <property type="component" value="Unassembled WGS sequence"/>
</dbReference>
<proteinExistence type="predicted"/>
<feature type="compositionally biased region" description="Acidic residues" evidence="2">
    <location>
        <begin position="1"/>
        <end position="19"/>
    </location>
</feature>
<dbReference type="EMBL" id="JMSN01000077">
    <property type="protein sequence ID" value="KDN41685.1"/>
    <property type="molecule type" value="Genomic_DNA"/>
</dbReference>
<keyword evidence="4" id="KW-1185">Reference proteome</keyword>
<feature type="compositionally biased region" description="Basic and acidic residues" evidence="2">
    <location>
        <begin position="79"/>
        <end position="92"/>
    </location>
</feature>
<dbReference type="RefSeq" id="XP_013241814.1">
    <property type="nucleotide sequence ID" value="XM_013386360.1"/>
</dbReference>
<evidence type="ECO:0000256" key="2">
    <source>
        <dbReference type="SAM" id="MobiDB-lite"/>
    </source>
</evidence>